<accession>A0A448YXZ0</accession>
<feature type="region of interest" description="Disordered" evidence="1">
    <location>
        <begin position="184"/>
        <end position="226"/>
    </location>
</feature>
<dbReference type="AlphaFoldDB" id="A0A448YXZ0"/>
<feature type="compositionally biased region" description="Polar residues" evidence="1">
    <location>
        <begin position="217"/>
        <end position="226"/>
    </location>
</feature>
<sequence>MIASDAAAVDNCRAIDGDGNSYYEQISKKRNLNNTNARLASRLSTSVTSATSLSLSDTTDDDEFRLPKRVVALNIVRPVPKRISEQFYDDAYRKGFTLRETNQAAMMAHDWNRKWRDQDETYHTMPEEDFYRSSAAVVPASYCHGVFSDLDYKGGPPAYTDADIDIDQHQVANGLLLLLEREEGAKNPSLGSPEEGKRKRYSSRTAEVRLSRHHSITEQQKQHNQPSLEQWQLGAFNKTIPNSAHKGTNVISSTEASTWGDSSMNTIEPNGCERCHSNATEEKQDNEIFSEFCELEQDDKTDNEPGHNQKALGIQRPLPLRPMPIRPLAIRANRSRHIVPQPTYAKLSPFAQESRNGSTGRGIPRGIVMSHSNRAEGVSPMSFSQLTGSSPMSSGSEMMGVTVINSDHENLHYVEDDDLFDIAKDSAIQPVNMIEKARDDILRVLAISDGDSESEDFKKKVDPLEKHFLGREIDTRAISVPSNRGTLASSASASSAAESINGMWLTLSKPNFFGKLGQNDNGDPMYTLGRMSFDMFSPTNLVCSLQGNFNHVEIVDEGDRKAMLEKVPKKLREEVESGKTTLRTYHVVTAFTIEPSLAAYPNAPNKDVMRPIKGIMTTYGYSLPDPSTPNRHSVWFTGGRIEPNNDKTDVLGWNNFFQLHPPKHSFTEKAKLLAVKLLMGATIPTEVDPVDGSFNYVFTRPLGGHGMVYIDVIYLDESLRIVRGQRGTTFVFSRVPDTS</sequence>
<protein>
    <submittedName>
        <fullName evidence="2">Uncharacterized protein</fullName>
    </submittedName>
</protein>
<evidence type="ECO:0000256" key="1">
    <source>
        <dbReference type="SAM" id="MobiDB-lite"/>
    </source>
</evidence>
<evidence type="ECO:0000313" key="2">
    <source>
        <dbReference type="EMBL" id="VEU34610.1"/>
    </source>
</evidence>
<proteinExistence type="predicted"/>
<keyword evidence="3" id="KW-1185">Reference proteome</keyword>
<reference evidence="2 3" key="1">
    <citation type="submission" date="2019-01" db="EMBL/GenBank/DDBJ databases">
        <authorList>
            <person name="Ferrante I. M."/>
        </authorList>
    </citation>
    <scope>NUCLEOTIDE SEQUENCE [LARGE SCALE GENOMIC DNA]</scope>
    <source>
        <strain evidence="2 3">B856</strain>
    </source>
</reference>
<gene>
    <name evidence="2" type="ORF">PSNMU_V1.4_AUG-EV-PASAV3_0013230</name>
</gene>
<dbReference type="OrthoDB" id="44880at2759"/>
<dbReference type="EMBL" id="CAACVS010000034">
    <property type="protein sequence ID" value="VEU34610.1"/>
    <property type="molecule type" value="Genomic_DNA"/>
</dbReference>
<evidence type="ECO:0000313" key="3">
    <source>
        <dbReference type="Proteomes" id="UP000291116"/>
    </source>
</evidence>
<name>A0A448YXZ0_9STRA</name>
<organism evidence="2 3">
    <name type="scientific">Pseudo-nitzschia multistriata</name>
    <dbReference type="NCBI Taxonomy" id="183589"/>
    <lineage>
        <taxon>Eukaryota</taxon>
        <taxon>Sar</taxon>
        <taxon>Stramenopiles</taxon>
        <taxon>Ochrophyta</taxon>
        <taxon>Bacillariophyta</taxon>
        <taxon>Bacillariophyceae</taxon>
        <taxon>Bacillariophycidae</taxon>
        <taxon>Bacillariales</taxon>
        <taxon>Bacillariaceae</taxon>
        <taxon>Pseudo-nitzschia</taxon>
    </lineage>
</organism>
<dbReference type="Proteomes" id="UP000291116">
    <property type="component" value="Unassembled WGS sequence"/>
</dbReference>